<keyword evidence="1" id="KW-0449">Lipoprotein</keyword>
<name>A0ABV7GE88_9GAMM</name>
<organism evidence="1 2">
    <name type="scientific">Shewanella submarina</name>
    <dbReference type="NCBI Taxonomy" id="2016376"/>
    <lineage>
        <taxon>Bacteria</taxon>
        <taxon>Pseudomonadati</taxon>
        <taxon>Pseudomonadota</taxon>
        <taxon>Gammaproteobacteria</taxon>
        <taxon>Alteromonadales</taxon>
        <taxon>Shewanellaceae</taxon>
        <taxon>Shewanella</taxon>
    </lineage>
</organism>
<proteinExistence type="predicted"/>
<comment type="caution">
    <text evidence="1">The sequence shown here is derived from an EMBL/GenBank/DDBJ whole genome shotgun (WGS) entry which is preliminary data.</text>
</comment>
<reference evidence="2" key="1">
    <citation type="journal article" date="2019" name="Int. J. Syst. Evol. Microbiol.">
        <title>The Global Catalogue of Microorganisms (GCM) 10K type strain sequencing project: providing services to taxonomists for standard genome sequencing and annotation.</title>
        <authorList>
            <consortium name="The Broad Institute Genomics Platform"/>
            <consortium name="The Broad Institute Genome Sequencing Center for Infectious Disease"/>
            <person name="Wu L."/>
            <person name="Ma J."/>
        </authorList>
    </citation>
    <scope>NUCLEOTIDE SEQUENCE [LARGE SCALE GENOMIC DNA]</scope>
    <source>
        <strain evidence="2">KCTC 52277</strain>
    </source>
</reference>
<protein>
    <submittedName>
        <fullName evidence="1">YceK/YidQ family lipoprotein</fullName>
    </submittedName>
</protein>
<keyword evidence="2" id="KW-1185">Reference proteome</keyword>
<dbReference type="Proteomes" id="UP001595621">
    <property type="component" value="Unassembled WGS sequence"/>
</dbReference>
<dbReference type="PROSITE" id="PS51257">
    <property type="entry name" value="PROKAR_LIPOPROTEIN"/>
    <property type="match status" value="1"/>
</dbReference>
<dbReference type="RefSeq" id="WP_248936334.1">
    <property type="nucleotide sequence ID" value="NZ_JAKILF010000004.1"/>
</dbReference>
<dbReference type="InterPro" id="IPR010780">
    <property type="entry name" value="DUF1375"/>
</dbReference>
<evidence type="ECO:0000313" key="2">
    <source>
        <dbReference type="Proteomes" id="UP001595621"/>
    </source>
</evidence>
<dbReference type="Pfam" id="PF07119">
    <property type="entry name" value="DUF1375"/>
    <property type="match status" value="1"/>
</dbReference>
<accession>A0ABV7GE88</accession>
<sequence length="91" mass="9995">MKNCAILSALLISTFGCTTIDTVTDDKIENKVYSGTAKHIDLGCGHGVCIDAPFSFVLDTILLPATIPVTLYKVSKSDEEVQRENYVERQE</sequence>
<dbReference type="EMBL" id="JBHRTD010000017">
    <property type="protein sequence ID" value="MFC3139844.1"/>
    <property type="molecule type" value="Genomic_DNA"/>
</dbReference>
<gene>
    <name evidence="1" type="ORF">ACFOE0_16895</name>
</gene>
<evidence type="ECO:0000313" key="1">
    <source>
        <dbReference type="EMBL" id="MFC3139844.1"/>
    </source>
</evidence>